<dbReference type="EMBL" id="CP012606">
    <property type="protein sequence ID" value="ANH76589.1"/>
    <property type="molecule type" value="Genomic_DNA"/>
</dbReference>
<dbReference type="AlphaFoldDB" id="A0AAC9FTU1"/>
<evidence type="ECO:0000313" key="1">
    <source>
        <dbReference type="EMBL" id="ANH76589.1"/>
    </source>
</evidence>
<accession>A0AAC9FTU1</accession>
<proteinExistence type="predicted"/>
<organism evidence="1 2">
    <name type="scientific">Ralstonia insidiosa</name>
    <dbReference type="NCBI Taxonomy" id="190721"/>
    <lineage>
        <taxon>Bacteria</taxon>
        <taxon>Pseudomonadati</taxon>
        <taxon>Pseudomonadota</taxon>
        <taxon>Betaproteobacteria</taxon>
        <taxon>Burkholderiales</taxon>
        <taxon>Burkholderiaceae</taxon>
        <taxon>Ralstonia</taxon>
    </lineage>
</organism>
<name>A0AAC9FTU1_9RALS</name>
<gene>
    <name evidence="1" type="ORF">ACS15_5247</name>
</gene>
<dbReference type="Proteomes" id="UP000077927">
    <property type="component" value="Chromosome 2"/>
</dbReference>
<sequence>MKPAVAKAQWPAAPFAALPRTHPILSPDGDDFRTRGECTLVPLVDN</sequence>
<evidence type="ECO:0000313" key="2">
    <source>
        <dbReference type="Proteomes" id="UP000077927"/>
    </source>
</evidence>
<reference evidence="1 2" key="1">
    <citation type="submission" date="2015-09" db="EMBL/GenBank/DDBJ databases">
        <authorList>
            <person name="Xu Y."/>
            <person name="Nagy A."/>
            <person name="Liu N.T."/>
            <person name="Nou X."/>
        </authorList>
    </citation>
    <scope>NUCLEOTIDE SEQUENCE [LARGE SCALE GENOMIC DNA]</scope>
    <source>
        <strain evidence="1 2">FC1138</strain>
    </source>
</reference>
<protein>
    <submittedName>
        <fullName evidence="1">Uncharacterized protein</fullName>
    </submittedName>
</protein>
<dbReference type="KEGG" id="rin:ACS15_5247"/>